<evidence type="ECO:0008006" key="4">
    <source>
        <dbReference type="Google" id="ProtNLM"/>
    </source>
</evidence>
<dbReference type="HOGENOM" id="CLU_073302_0_0_5"/>
<keyword evidence="3" id="KW-1185">Reference proteome</keyword>
<dbReference type="STRING" id="252305.OB2597_03749"/>
<organism evidence="2 3">
    <name type="scientific">Pseudooceanicola batsensis (strain ATCC BAA-863 / DSM 15984 / KCTC 12145 / HTCC2597)</name>
    <name type="common">Oceanicola batsensis</name>
    <dbReference type="NCBI Taxonomy" id="252305"/>
    <lineage>
        <taxon>Bacteria</taxon>
        <taxon>Pseudomonadati</taxon>
        <taxon>Pseudomonadota</taxon>
        <taxon>Alphaproteobacteria</taxon>
        <taxon>Rhodobacterales</taxon>
        <taxon>Paracoccaceae</taxon>
        <taxon>Pseudooceanicola</taxon>
    </lineage>
</organism>
<reference evidence="2 3" key="1">
    <citation type="journal article" date="2010" name="J. Bacteriol.">
        <title>Genome sequences of Oceanicola granulosus HTCC2516(T) and Oceanicola batsensis HTCC2597(TDelta).</title>
        <authorList>
            <person name="Thrash J.C."/>
            <person name="Cho J.C."/>
            <person name="Vergin K.L."/>
            <person name="Giovannoni S.J."/>
        </authorList>
    </citation>
    <scope>NUCLEOTIDE SEQUENCE [LARGE SCALE GENOMIC DNA]</scope>
    <source>
        <strain evidence="3">ATCC BAA-863 / DSM 15984 / KCTC 12145 / HTCC2597</strain>
    </source>
</reference>
<keyword evidence="1" id="KW-1133">Transmembrane helix</keyword>
<dbReference type="AlphaFoldDB" id="A3U3T3"/>
<accession>A3U3T3</accession>
<evidence type="ECO:0000313" key="3">
    <source>
        <dbReference type="Proteomes" id="UP000004318"/>
    </source>
</evidence>
<gene>
    <name evidence="2" type="ORF">OB2597_03749</name>
</gene>
<evidence type="ECO:0000256" key="1">
    <source>
        <dbReference type="SAM" id="Phobius"/>
    </source>
</evidence>
<feature type="transmembrane region" description="Helical" evidence="1">
    <location>
        <begin position="7"/>
        <end position="26"/>
    </location>
</feature>
<dbReference type="Proteomes" id="UP000004318">
    <property type="component" value="Unassembled WGS sequence"/>
</dbReference>
<keyword evidence="1" id="KW-0812">Transmembrane</keyword>
<keyword evidence="1" id="KW-0472">Membrane</keyword>
<evidence type="ECO:0000313" key="2">
    <source>
        <dbReference type="EMBL" id="EAQ01172.1"/>
    </source>
</evidence>
<proteinExistence type="predicted"/>
<dbReference type="eggNOG" id="COG4649">
    <property type="taxonomic scope" value="Bacteria"/>
</dbReference>
<name>A3U3T3_PSEBH</name>
<comment type="caution">
    <text evidence="2">The sequence shown here is derived from an EMBL/GenBank/DDBJ whole genome shotgun (WGS) entry which is preliminary data.</text>
</comment>
<dbReference type="EMBL" id="AAMO01000017">
    <property type="protein sequence ID" value="EAQ01172.1"/>
    <property type="molecule type" value="Genomic_DNA"/>
</dbReference>
<sequence>MFATFKRYGWIAVLVILLIVGGAAWYEYDRSRETAQARAFGDAILAALEQGEPLERATALSAIEAGTPDARAVRDMLEAGERSTAGDREGALTLLTGVAENPELQLIYRSLAKFRALALSTDDMGPAERRAEYEDLAGAGSPLRLLAKEQIAVTHIEEGNRDEALRQLNAMLDEAGMTQDLLRRVSQLIVSLGGTPGENGGADTE</sequence>
<protein>
    <recommendedName>
        <fullName evidence="4">Tetratricopeptide repeat-like domain-containing protein</fullName>
    </recommendedName>
</protein>